<gene>
    <name evidence="8" type="ordered locus">Pcar_0161</name>
</gene>
<evidence type="ECO:0000256" key="7">
    <source>
        <dbReference type="RuleBase" id="RU362048"/>
    </source>
</evidence>
<name>Q3A870_SYNC1</name>
<feature type="transmembrane region" description="Helical" evidence="7">
    <location>
        <begin position="75"/>
        <end position="94"/>
    </location>
</feature>
<protein>
    <recommendedName>
        <fullName evidence="7">UPF0056 inner membrane protein</fullName>
    </recommendedName>
</protein>
<sequence length="210" mass="21909">MQASLDLLITFVVQLFILVDPVGGAPVFLAITPHDSRAERRAMALRGCLVAGAVVCFFILAGPWVVAYFGIQTAAVRICGGILLFAIALEMLYGRISGTETSPGEEHLAEIKKDVSITPLAIPLLAGPGTIATALIFAGRTSDLLGYLALLIGTVVVFAAAFVILIKAELLTRVMGKLGTAVATRIMGLVLAFLAVQYVLDGLSAVLGKG</sequence>
<proteinExistence type="inferred from homology"/>
<feature type="transmembrane region" description="Helical" evidence="7">
    <location>
        <begin position="178"/>
        <end position="200"/>
    </location>
</feature>
<evidence type="ECO:0000256" key="3">
    <source>
        <dbReference type="ARBA" id="ARBA00022475"/>
    </source>
</evidence>
<comment type="similarity">
    <text evidence="2 7">Belongs to the UPF0056 (MarC) family.</text>
</comment>
<evidence type="ECO:0000256" key="6">
    <source>
        <dbReference type="ARBA" id="ARBA00023136"/>
    </source>
</evidence>
<dbReference type="RefSeq" id="WP_011339814.1">
    <property type="nucleotide sequence ID" value="NC_007498.2"/>
</dbReference>
<keyword evidence="6 7" id="KW-0472">Membrane</keyword>
<dbReference type="Pfam" id="PF01914">
    <property type="entry name" value="MarC"/>
    <property type="match status" value="1"/>
</dbReference>
<feature type="transmembrane region" description="Helical" evidence="7">
    <location>
        <begin position="115"/>
        <end position="138"/>
    </location>
</feature>
<dbReference type="OrthoDB" id="21094at2"/>
<keyword evidence="3" id="KW-1003">Cell membrane</keyword>
<dbReference type="AlphaFoldDB" id="Q3A870"/>
<keyword evidence="4 7" id="KW-0812">Transmembrane</keyword>
<reference evidence="9" key="1">
    <citation type="submission" date="2005-10" db="EMBL/GenBank/DDBJ databases">
        <title>Complete sequence of Pelobacter carbinolicus DSM 2380.</title>
        <authorList>
            <person name="Copeland A."/>
            <person name="Lucas S."/>
            <person name="Lapidus A."/>
            <person name="Barry K."/>
            <person name="Detter J.C."/>
            <person name="Glavina T."/>
            <person name="Hammon N."/>
            <person name="Israni S."/>
            <person name="Pitluck S."/>
            <person name="Chertkov O."/>
            <person name="Schmutz J."/>
            <person name="Larimer F."/>
            <person name="Land M."/>
            <person name="Kyrpides N."/>
            <person name="Ivanova N."/>
            <person name="Richardson P."/>
        </authorList>
    </citation>
    <scope>NUCLEOTIDE SEQUENCE [LARGE SCALE GENOMIC DNA]</scope>
    <source>
        <strain evidence="9">DSM 2380 / NBRC 103641 / GraBd1</strain>
    </source>
</reference>
<organism evidence="8 9">
    <name type="scientific">Syntrophotalea carbinolica (strain DSM 2380 / NBRC 103641 / GraBd1)</name>
    <name type="common">Pelobacter carbinolicus</name>
    <dbReference type="NCBI Taxonomy" id="338963"/>
    <lineage>
        <taxon>Bacteria</taxon>
        <taxon>Pseudomonadati</taxon>
        <taxon>Thermodesulfobacteriota</taxon>
        <taxon>Desulfuromonadia</taxon>
        <taxon>Desulfuromonadales</taxon>
        <taxon>Syntrophotaleaceae</taxon>
        <taxon>Syntrophotalea</taxon>
    </lineage>
</organism>
<dbReference type="Proteomes" id="UP000002534">
    <property type="component" value="Chromosome"/>
</dbReference>
<dbReference type="KEGG" id="pca:Pcar_0161"/>
<feature type="transmembrane region" description="Helical" evidence="7">
    <location>
        <begin position="144"/>
        <end position="166"/>
    </location>
</feature>
<evidence type="ECO:0000256" key="1">
    <source>
        <dbReference type="ARBA" id="ARBA00004651"/>
    </source>
</evidence>
<dbReference type="NCBIfam" id="TIGR00427">
    <property type="entry name" value="NAAT family transporter"/>
    <property type="match status" value="1"/>
</dbReference>
<dbReference type="HOGENOM" id="CLU_079909_0_0_7"/>
<keyword evidence="9" id="KW-1185">Reference proteome</keyword>
<dbReference type="STRING" id="338963.Pcar_0161"/>
<accession>Q3A870</accession>
<feature type="transmembrane region" description="Helical" evidence="7">
    <location>
        <begin position="43"/>
        <end position="69"/>
    </location>
</feature>
<evidence type="ECO:0000313" key="8">
    <source>
        <dbReference type="EMBL" id="ABA87422.1"/>
    </source>
</evidence>
<evidence type="ECO:0000256" key="5">
    <source>
        <dbReference type="ARBA" id="ARBA00022989"/>
    </source>
</evidence>
<dbReference type="PANTHER" id="PTHR33508:SF1">
    <property type="entry name" value="UPF0056 MEMBRANE PROTEIN YHCE"/>
    <property type="match status" value="1"/>
</dbReference>
<dbReference type="eggNOG" id="COG2095">
    <property type="taxonomic scope" value="Bacteria"/>
</dbReference>
<reference evidence="8 9" key="2">
    <citation type="journal article" date="2012" name="BMC Genomics">
        <title>The genome of Pelobacter carbinolicus reveals surprising metabolic capabilities and physiological features.</title>
        <authorList>
            <person name="Aklujkar M."/>
            <person name="Haveman S.A."/>
            <person name="Didonato R.Jr."/>
            <person name="Chertkov O."/>
            <person name="Han C.S."/>
            <person name="Land M.L."/>
            <person name="Brown P."/>
            <person name="Lovley D.R."/>
        </authorList>
    </citation>
    <scope>NUCLEOTIDE SEQUENCE [LARGE SCALE GENOMIC DNA]</scope>
    <source>
        <strain evidence="9">DSM 2380 / NBRC 103641 / GraBd1</strain>
    </source>
</reference>
<keyword evidence="5 7" id="KW-1133">Transmembrane helix</keyword>
<dbReference type="EMBL" id="CP000142">
    <property type="protein sequence ID" value="ABA87422.1"/>
    <property type="molecule type" value="Genomic_DNA"/>
</dbReference>
<evidence type="ECO:0000313" key="9">
    <source>
        <dbReference type="Proteomes" id="UP000002534"/>
    </source>
</evidence>
<evidence type="ECO:0000256" key="4">
    <source>
        <dbReference type="ARBA" id="ARBA00022692"/>
    </source>
</evidence>
<comment type="subcellular location">
    <subcellularLocation>
        <location evidence="7">Cell inner membrane</location>
        <topology evidence="7">Multi-pass membrane protein</topology>
    </subcellularLocation>
    <subcellularLocation>
        <location evidence="1">Cell membrane</location>
        <topology evidence="1">Multi-pass membrane protein</topology>
    </subcellularLocation>
</comment>
<feature type="transmembrane region" description="Helical" evidence="7">
    <location>
        <begin position="12"/>
        <end position="31"/>
    </location>
</feature>
<dbReference type="GO" id="GO:0005886">
    <property type="term" value="C:plasma membrane"/>
    <property type="evidence" value="ECO:0007669"/>
    <property type="project" value="UniProtKB-SubCell"/>
</dbReference>
<evidence type="ECO:0000256" key="2">
    <source>
        <dbReference type="ARBA" id="ARBA00009784"/>
    </source>
</evidence>
<dbReference type="PANTHER" id="PTHR33508">
    <property type="entry name" value="UPF0056 MEMBRANE PROTEIN YHCE"/>
    <property type="match status" value="1"/>
</dbReference>
<dbReference type="InterPro" id="IPR002771">
    <property type="entry name" value="Multi_antbiot-R_MarC"/>
</dbReference>